<feature type="non-terminal residue" evidence="2">
    <location>
        <position position="1"/>
    </location>
</feature>
<reference evidence="2 3" key="1">
    <citation type="submission" date="2017-05" db="EMBL/GenBank/DDBJ databases">
        <title>The Genome Sequence of Enterococcus sp. 10A9_DIV0425.</title>
        <authorList>
            <consortium name="The Broad Institute Genomics Platform"/>
            <consortium name="The Broad Institute Genomic Center for Infectious Diseases"/>
            <person name="Earl A."/>
            <person name="Manson A."/>
            <person name="Schwartman J."/>
            <person name="Gilmore M."/>
            <person name="Abouelleil A."/>
            <person name="Cao P."/>
            <person name="Chapman S."/>
            <person name="Cusick C."/>
            <person name="Shea T."/>
            <person name="Young S."/>
            <person name="Neafsey D."/>
            <person name="Nusbaum C."/>
            <person name="Birren B."/>
        </authorList>
    </citation>
    <scope>NUCLEOTIDE SEQUENCE [LARGE SCALE GENOMIC DNA]</scope>
    <source>
        <strain evidence="2 3">10A9_DIV0425</strain>
    </source>
</reference>
<sequence length="54" mass="6114">IVSIVIANLISLVFLLSLTVKEGLYVKIPKNFFKCFISGIGMYLIVTRLNFIHI</sequence>
<keyword evidence="1" id="KW-1133">Transmembrane helix</keyword>
<feature type="transmembrane region" description="Helical" evidence="1">
    <location>
        <begin position="32"/>
        <end position="51"/>
    </location>
</feature>
<name>A0A2C9XQ26_9ENTE</name>
<gene>
    <name evidence="2" type="ORF">A5844_000537</name>
</gene>
<comment type="caution">
    <text evidence="2">The sequence shown here is derived from an EMBL/GenBank/DDBJ whole genome shotgun (WGS) entry which is preliminary data.</text>
</comment>
<proteinExistence type="predicted"/>
<keyword evidence="1" id="KW-0472">Membrane</keyword>
<evidence type="ECO:0000256" key="1">
    <source>
        <dbReference type="SAM" id="Phobius"/>
    </source>
</evidence>
<accession>A0A2C9XQ26</accession>
<protein>
    <submittedName>
        <fullName evidence="2">Uncharacterized protein</fullName>
    </submittedName>
</protein>
<organism evidence="2 3">
    <name type="scientific">Candidatus Enterococcus wittei</name>
    <dbReference type="NCBI Taxonomy" id="1987383"/>
    <lineage>
        <taxon>Bacteria</taxon>
        <taxon>Bacillati</taxon>
        <taxon>Bacillota</taxon>
        <taxon>Bacilli</taxon>
        <taxon>Lactobacillales</taxon>
        <taxon>Enterococcaceae</taxon>
        <taxon>Enterococcus</taxon>
    </lineage>
</organism>
<keyword evidence="3" id="KW-1185">Reference proteome</keyword>
<feature type="transmembrane region" description="Helical" evidence="1">
    <location>
        <begin position="6"/>
        <end position="25"/>
    </location>
</feature>
<dbReference type="EMBL" id="NGMO01000001">
    <property type="protein sequence ID" value="OTP12305.1"/>
    <property type="molecule type" value="Genomic_DNA"/>
</dbReference>
<keyword evidence="1" id="KW-0812">Transmembrane</keyword>
<dbReference type="Proteomes" id="UP000194933">
    <property type="component" value="Unassembled WGS sequence"/>
</dbReference>
<evidence type="ECO:0000313" key="3">
    <source>
        <dbReference type="Proteomes" id="UP000194933"/>
    </source>
</evidence>
<dbReference type="AlphaFoldDB" id="A0A2C9XQ26"/>
<evidence type="ECO:0000313" key="2">
    <source>
        <dbReference type="EMBL" id="OTP12305.1"/>
    </source>
</evidence>